<dbReference type="GO" id="GO:0005524">
    <property type="term" value="F:ATP binding"/>
    <property type="evidence" value="ECO:0007669"/>
    <property type="project" value="UniProtKB-KW"/>
</dbReference>
<dbReference type="PROSITE" id="PS00794">
    <property type="entry name" value="HPPK"/>
    <property type="match status" value="1"/>
</dbReference>
<evidence type="ECO:0000256" key="8">
    <source>
        <dbReference type="ARBA" id="ARBA00022909"/>
    </source>
</evidence>
<dbReference type="PANTHER" id="PTHR43071">
    <property type="entry name" value="2-AMINO-4-HYDROXY-6-HYDROXYMETHYLDIHYDROPTERIDINE PYROPHOSPHOKINASE"/>
    <property type="match status" value="1"/>
</dbReference>
<proteinExistence type="predicted"/>
<evidence type="ECO:0000259" key="9">
    <source>
        <dbReference type="PROSITE" id="PS00794"/>
    </source>
</evidence>
<dbReference type="InterPro" id="IPR035907">
    <property type="entry name" value="Hppk_sf"/>
</dbReference>
<dbReference type="Proteomes" id="UP000067625">
    <property type="component" value="Chromosome"/>
</dbReference>
<dbReference type="GO" id="GO:0003848">
    <property type="term" value="F:2-amino-4-hydroxy-6-hydroxymethyldihydropteridine diphosphokinase activity"/>
    <property type="evidence" value="ECO:0007669"/>
    <property type="project" value="UniProtKB-EC"/>
</dbReference>
<dbReference type="RefSeq" id="WP_053605138.1">
    <property type="nucleotide sequence ID" value="NZ_CP012600.1"/>
</dbReference>
<dbReference type="EC" id="2.7.6.3" evidence="3"/>
<organism evidence="10 11">
    <name type="scientific">Bacillus gobiensis</name>
    <dbReference type="NCBI Taxonomy" id="1441095"/>
    <lineage>
        <taxon>Bacteria</taxon>
        <taxon>Bacillati</taxon>
        <taxon>Bacillota</taxon>
        <taxon>Bacilli</taxon>
        <taxon>Bacillales</taxon>
        <taxon>Bacillaceae</taxon>
        <taxon>Bacillus</taxon>
    </lineage>
</organism>
<dbReference type="OrthoDB" id="9808041at2"/>
<keyword evidence="6 10" id="KW-0418">Kinase</keyword>
<comment type="pathway">
    <text evidence="2">Cofactor biosynthesis; tetrahydrofolate biosynthesis; 2-amino-4-hydroxy-6-hydroxymethyl-7,8-dihydropteridine diphosphate from 7,8-dihydroneopterin triphosphate: step 4/4.</text>
</comment>
<evidence type="ECO:0000256" key="1">
    <source>
        <dbReference type="ARBA" id="ARBA00000198"/>
    </source>
</evidence>
<evidence type="ECO:0000256" key="3">
    <source>
        <dbReference type="ARBA" id="ARBA00013253"/>
    </source>
</evidence>
<protein>
    <recommendedName>
        <fullName evidence="3">2-amino-4-hydroxy-6-hydroxymethyldihydropteridine diphosphokinase</fullName>
        <ecNumber evidence="3">2.7.6.3</ecNumber>
    </recommendedName>
</protein>
<dbReference type="CDD" id="cd00483">
    <property type="entry name" value="HPPK"/>
    <property type="match status" value="1"/>
</dbReference>
<dbReference type="NCBIfam" id="TIGR01498">
    <property type="entry name" value="folK"/>
    <property type="match status" value="1"/>
</dbReference>
<dbReference type="InterPro" id="IPR000550">
    <property type="entry name" value="Hppk"/>
</dbReference>
<dbReference type="GO" id="GO:0046656">
    <property type="term" value="P:folic acid biosynthetic process"/>
    <property type="evidence" value="ECO:0007669"/>
    <property type="project" value="UniProtKB-KW"/>
</dbReference>
<sequence length="167" mass="19502">MNNIVYVALGSNMGDREAYLRSAVSFIHQHPHVKVDAVSSIYETDPVGYDDQDLFLNMVISLSTSLDPFELLQFLLKTEAKLDRERTIRWGPRTVDLDILLYNEENIETEQLIIPHPRMHERLFVLIPLKEIKPDLTEGLINKRTDQEGVRIWRQRTEVDEFVHTES</sequence>
<evidence type="ECO:0000256" key="7">
    <source>
        <dbReference type="ARBA" id="ARBA00022840"/>
    </source>
</evidence>
<dbReference type="Gene3D" id="3.30.70.560">
    <property type="entry name" value="7,8-Dihydro-6-hydroxymethylpterin-pyrophosphokinase HPPK"/>
    <property type="match status" value="1"/>
</dbReference>
<evidence type="ECO:0000256" key="6">
    <source>
        <dbReference type="ARBA" id="ARBA00022777"/>
    </source>
</evidence>
<evidence type="ECO:0000313" key="10">
    <source>
        <dbReference type="EMBL" id="ALC83298.1"/>
    </source>
</evidence>
<dbReference type="GO" id="GO:0046654">
    <property type="term" value="P:tetrahydrofolate biosynthetic process"/>
    <property type="evidence" value="ECO:0007669"/>
    <property type="project" value="UniProtKB-UniPathway"/>
</dbReference>
<keyword evidence="8" id="KW-0289">Folate biosynthesis</keyword>
<reference evidence="11" key="1">
    <citation type="submission" date="2015-08" db="EMBL/GenBank/DDBJ databases">
        <title>Genome sequencing project for genomic taxonomy and phylogenomics of Bacillus-like bacteria.</title>
        <authorList>
            <person name="Liu B."/>
            <person name="Wang J."/>
            <person name="Zhu Y."/>
            <person name="Liu G."/>
            <person name="Chen Q."/>
            <person name="Chen Z."/>
            <person name="Lan J."/>
            <person name="Che J."/>
            <person name="Ge C."/>
            <person name="Shi H."/>
            <person name="Pan Z."/>
            <person name="Liu X."/>
        </authorList>
    </citation>
    <scope>NUCLEOTIDE SEQUENCE [LARGE SCALE GENOMIC DNA]</scope>
    <source>
        <strain evidence="11">FJAT-4402</strain>
    </source>
</reference>
<accession>A0A0M4FTE3</accession>
<dbReference type="Pfam" id="PF01288">
    <property type="entry name" value="HPPK"/>
    <property type="match status" value="1"/>
</dbReference>
<keyword evidence="5" id="KW-0547">Nucleotide-binding</keyword>
<dbReference type="UniPathway" id="UPA00077">
    <property type="reaction ID" value="UER00155"/>
</dbReference>
<feature type="domain" description="7,8-dihydro-6-hydroxymethylpterin-pyrophosphokinase" evidence="9">
    <location>
        <begin position="89"/>
        <end position="100"/>
    </location>
</feature>
<reference evidence="10 11" key="2">
    <citation type="journal article" date="2016" name="Int. J. Syst. Evol. Microbiol.">
        <title>Bacillus gobiensis sp. nov., isolated from a soil sample.</title>
        <authorList>
            <person name="Liu B."/>
            <person name="Liu G.H."/>
            <person name="Cetin S."/>
            <person name="Schumann P."/>
            <person name="Pan Z.Z."/>
            <person name="Chen Q.Q."/>
        </authorList>
    </citation>
    <scope>NUCLEOTIDE SEQUENCE [LARGE SCALE GENOMIC DNA]</scope>
    <source>
        <strain evidence="10 11">FJAT-4402</strain>
    </source>
</reference>
<dbReference type="EMBL" id="CP012600">
    <property type="protein sequence ID" value="ALC83298.1"/>
    <property type="molecule type" value="Genomic_DNA"/>
</dbReference>
<evidence type="ECO:0000256" key="2">
    <source>
        <dbReference type="ARBA" id="ARBA00005051"/>
    </source>
</evidence>
<keyword evidence="4" id="KW-0808">Transferase</keyword>
<keyword evidence="11" id="KW-1185">Reference proteome</keyword>
<dbReference type="AlphaFoldDB" id="A0A0M4FTE3"/>
<dbReference type="PANTHER" id="PTHR43071:SF1">
    <property type="entry name" value="2-AMINO-4-HYDROXY-6-HYDROXYMETHYLDIHYDROPTERIDINE PYROPHOSPHOKINASE"/>
    <property type="match status" value="1"/>
</dbReference>
<evidence type="ECO:0000313" key="11">
    <source>
        <dbReference type="Proteomes" id="UP000067625"/>
    </source>
</evidence>
<name>A0A0M4FTE3_9BACI</name>
<comment type="catalytic activity">
    <reaction evidence="1">
        <text>6-hydroxymethyl-7,8-dihydropterin + ATP = (7,8-dihydropterin-6-yl)methyl diphosphate + AMP + H(+)</text>
        <dbReference type="Rhea" id="RHEA:11412"/>
        <dbReference type="ChEBI" id="CHEBI:15378"/>
        <dbReference type="ChEBI" id="CHEBI:30616"/>
        <dbReference type="ChEBI" id="CHEBI:44841"/>
        <dbReference type="ChEBI" id="CHEBI:72950"/>
        <dbReference type="ChEBI" id="CHEBI:456215"/>
        <dbReference type="EC" id="2.7.6.3"/>
    </reaction>
</comment>
<keyword evidence="7" id="KW-0067">ATP-binding</keyword>
<evidence type="ECO:0000256" key="5">
    <source>
        <dbReference type="ARBA" id="ARBA00022741"/>
    </source>
</evidence>
<dbReference type="SUPFAM" id="SSF55083">
    <property type="entry name" value="6-hydroxymethyl-7,8-dihydropterin pyrophosphokinase, HPPK"/>
    <property type="match status" value="1"/>
</dbReference>
<dbReference type="PATRIC" id="fig|1441095.3.peg.4054"/>
<dbReference type="GO" id="GO:0016301">
    <property type="term" value="F:kinase activity"/>
    <property type="evidence" value="ECO:0007669"/>
    <property type="project" value="UniProtKB-KW"/>
</dbReference>
<dbReference type="STRING" id="1441095.AM592_18335"/>
<gene>
    <name evidence="10" type="ORF">AM592_18335</name>
</gene>
<evidence type="ECO:0000256" key="4">
    <source>
        <dbReference type="ARBA" id="ARBA00022679"/>
    </source>
</evidence>